<evidence type="ECO:0000313" key="2">
    <source>
        <dbReference type="Proteomes" id="UP000823850"/>
    </source>
</evidence>
<dbReference type="EMBL" id="DWUX01000241">
    <property type="protein sequence ID" value="HJD41146.1"/>
    <property type="molecule type" value="Genomic_DNA"/>
</dbReference>
<comment type="caution">
    <text evidence="1">The sequence shown here is derived from an EMBL/GenBank/DDBJ whole genome shotgun (WGS) entry which is preliminary data.</text>
</comment>
<proteinExistence type="predicted"/>
<organism evidence="1 2">
    <name type="scientific">Candidatus Blautia stercoripullorum</name>
    <dbReference type="NCBI Taxonomy" id="2838502"/>
    <lineage>
        <taxon>Bacteria</taxon>
        <taxon>Bacillati</taxon>
        <taxon>Bacillota</taxon>
        <taxon>Clostridia</taxon>
        <taxon>Lachnospirales</taxon>
        <taxon>Lachnospiraceae</taxon>
        <taxon>Blautia</taxon>
    </lineage>
</organism>
<gene>
    <name evidence="1" type="ORF">H9913_14105</name>
</gene>
<protein>
    <submittedName>
        <fullName evidence="1">Uncharacterized protein</fullName>
    </submittedName>
</protein>
<name>A0A9D2U4P2_9FIRM</name>
<reference evidence="1" key="2">
    <citation type="submission" date="2021-04" db="EMBL/GenBank/DDBJ databases">
        <authorList>
            <person name="Gilroy R."/>
        </authorList>
    </citation>
    <scope>NUCLEOTIDE SEQUENCE</scope>
    <source>
        <strain evidence="1">ChiW19-6364</strain>
    </source>
</reference>
<accession>A0A9D2U4P2</accession>
<evidence type="ECO:0000313" key="1">
    <source>
        <dbReference type="EMBL" id="HJD41146.1"/>
    </source>
</evidence>
<sequence>MSKKKGGLEKMLFQWAYQNRKGETRAAQILKSIEETEKALDNVKFKKRG</sequence>
<reference evidence="1" key="1">
    <citation type="journal article" date="2021" name="PeerJ">
        <title>Extensive microbial diversity within the chicken gut microbiome revealed by metagenomics and culture.</title>
        <authorList>
            <person name="Gilroy R."/>
            <person name="Ravi A."/>
            <person name="Getino M."/>
            <person name="Pursley I."/>
            <person name="Horton D.L."/>
            <person name="Alikhan N.F."/>
            <person name="Baker D."/>
            <person name="Gharbi K."/>
            <person name="Hall N."/>
            <person name="Watson M."/>
            <person name="Adriaenssens E.M."/>
            <person name="Foster-Nyarko E."/>
            <person name="Jarju S."/>
            <person name="Secka A."/>
            <person name="Antonio M."/>
            <person name="Oren A."/>
            <person name="Chaudhuri R.R."/>
            <person name="La Ragione R."/>
            <person name="Hildebrand F."/>
            <person name="Pallen M.J."/>
        </authorList>
    </citation>
    <scope>NUCLEOTIDE SEQUENCE</scope>
    <source>
        <strain evidence="1">ChiW19-6364</strain>
    </source>
</reference>
<dbReference type="Proteomes" id="UP000823850">
    <property type="component" value="Unassembled WGS sequence"/>
</dbReference>
<dbReference type="AlphaFoldDB" id="A0A9D2U4P2"/>